<dbReference type="RefSeq" id="WP_035249609.1">
    <property type="nucleotide sequence ID" value="NZ_AQQY01000003.1"/>
</dbReference>
<dbReference type="GO" id="GO:0015171">
    <property type="term" value="F:amino acid transmembrane transporter activity"/>
    <property type="evidence" value="ECO:0007669"/>
    <property type="project" value="TreeGrafter"/>
</dbReference>
<feature type="transmembrane region" description="Helical" evidence="6">
    <location>
        <begin position="76"/>
        <end position="93"/>
    </location>
</feature>
<feature type="transmembrane region" description="Helical" evidence="6">
    <location>
        <begin position="113"/>
        <end position="133"/>
    </location>
</feature>
<evidence type="ECO:0000313" key="8">
    <source>
        <dbReference type="Proteomes" id="UP000024836"/>
    </source>
</evidence>
<comment type="caution">
    <text evidence="7">The sequence shown here is derived from an EMBL/GenBank/DDBJ whole genome shotgun (WGS) entry which is preliminary data.</text>
</comment>
<feature type="transmembrane region" description="Helical" evidence="6">
    <location>
        <begin position="43"/>
        <end position="70"/>
    </location>
</feature>
<evidence type="ECO:0000256" key="5">
    <source>
        <dbReference type="ARBA" id="ARBA00023136"/>
    </source>
</evidence>
<accession>A0A058ZP35</accession>
<feature type="transmembrane region" description="Helical" evidence="6">
    <location>
        <begin position="145"/>
        <end position="172"/>
    </location>
</feature>
<dbReference type="eggNOG" id="COG1280">
    <property type="taxonomic scope" value="Bacteria"/>
</dbReference>
<dbReference type="Proteomes" id="UP000024836">
    <property type="component" value="Unassembled WGS sequence"/>
</dbReference>
<evidence type="ECO:0000256" key="3">
    <source>
        <dbReference type="ARBA" id="ARBA00022692"/>
    </source>
</evidence>
<dbReference type="Pfam" id="PF01810">
    <property type="entry name" value="LysE"/>
    <property type="match status" value="1"/>
</dbReference>
<evidence type="ECO:0000256" key="1">
    <source>
        <dbReference type="ARBA" id="ARBA00004651"/>
    </source>
</evidence>
<organism evidence="7 8">
    <name type="scientific">Actibacterium atlanticum</name>
    <dbReference type="NCBI Taxonomy" id="1461693"/>
    <lineage>
        <taxon>Bacteria</taxon>
        <taxon>Pseudomonadati</taxon>
        <taxon>Pseudomonadota</taxon>
        <taxon>Alphaproteobacteria</taxon>
        <taxon>Rhodobacterales</taxon>
        <taxon>Roseobacteraceae</taxon>
        <taxon>Actibacterium</taxon>
    </lineage>
</organism>
<dbReference type="AlphaFoldDB" id="A0A058ZP35"/>
<keyword evidence="2" id="KW-1003">Cell membrane</keyword>
<keyword evidence="3 6" id="KW-0812">Transmembrane</keyword>
<protein>
    <submittedName>
        <fullName evidence="7">Amino acid transporter LysE</fullName>
    </submittedName>
</protein>
<dbReference type="GO" id="GO:0005886">
    <property type="term" value="C:plasma membrane"/>
    <property type="evidence" value="ECO:0007669"/>
    <property type="project" value="UniProtKB-SubCell"/>
</dbReference>
<gene>
    <name evidence="7" type="ORF">ATO10_06576</name>
</gene>
<evidence type="ECO:0000313" key="7">
    <source>
        <dbReference type="EMBL" id="KCV82586.1"/>
    </source>
</evidence>
<evidence type="ECO:0000256" key="2">
    <source>
        <dbReference type="ARBA" id="ARBA00022475"/>
    </source>
</evidence>
<dbReference type="PANTHER" id="PTHR30086">
    <property type="entry name" value="ARGININE EXPORTER PROTEIN ARGO"/>
    <property type="match status" value="1"/>
</dbReference>
<feature type="transmembrane region" description="Helical" evidence="6">
    <location>
        <begin position="184"/>
        <end position="205"/>
    </location>
</feature>
<evidence type="ECO:0000256" key="4">
    <source>
        <dbReference type="ARBA" id="ARBA00022989"/>
    </source>
</evidence>
<dbReference type="STRING" id="1461693.ATO10_06576"/>
<dbReference type="OrthoDB" id="9804822at2"/>
<feature type="transmembrane region" description="Helical" evidence="6">
    <location>
        <begin position="12"/>
        <end position="31"/>
    </location>
</feature>
<keyword evidence="5 6" id="KW-0472">Membrane</keyword>
<dbReference type="EMBL" id="AQQY01000003">
    <property type="protein sequence ID" value="KCV82586.1"/>
    <property type="molecule type" value="Genomic_DNA"/>
</dbReference>
<dbReference type="PATRIC" id="fig|1461693.3.peg.1334"/>
<comment type="subcellular location">
    <subcellularLocation>
        <location evidence="1">Cell membrane</location>
        <topology evidence="1">Multi-pass membrane protein</topology>
    </subcellularLocation>
</comment>
<dbReference type="PANTHER" id="PTHR30086:SF20">
    <property type="entry name" value="ARGININE EXPORTER PROTEIN ARGO-RELATED"/>
    <property type="match status" value="1"/>
</dbReference>
<evidence type="ECO:0000256" key="6">
    <source>
        <dbReference type="SAM" id="Phobius"/>
    </source>
</evidence>
<sequence>MTLSIGELALYSGALLILFLTPGPVWVALIARGLSGGFHAAWPLALGVVIGDVLWSVLAILGISWILSVYGGFLELLRWVAAGFFLFMGVMIIRHADKTIASDSRLTRPGMWAGFLAGLAVILGNPKAILFYMGMLPGFFDLSALVWQDIVVIGALSALVPLIGNLILALFLGQVRALMTSPGAIRRMNLTAGVLLIGVGLLIPFI</sequence>
<name>A0A058ZP35_9RHOB</name>
<dbReference type="InterPro" id="IPR001123">
    <property type="entry name" value="LeuE-type"/>
</dbReference>
<keyword evidence="8" id="KW-1185">Reference proteome</keyword>
<keyword evidence="4 6" id="KW-1133">Transmembrane helix</keyword>
<proteinExistence type="predicted"/>
<reference evidence="7 8" key="1">
    <citation type="submission" date="2013-04" db="EMBL/GenBank/DDBJ databases">
        <title>Shimia sp. 22II-S11-Z10 Genome Sequencing.</title>
        <authorList>
            <person name="Lai Q."/>
            <person name="Li G."/>
            <person name="Shao Z."/>
        </authorList>
    </citation>
    <scope>NUCLEOTIDE SEQUENCE [LARGE SCALE GENOMIC DNA]</scope>
    <source>
        <strain evidence="8">22II-S11-Z10</strain>
    </source>
</reference>